<reference evidence="3" key="1">
    <citation type="submission" date="2016-10" db="EMBL/GenBank/DDBJ databases">
        <authorList>
            <person name="Varghese N."/>
            <person name="Submissions S."/>
        </authorList>
    </citation>
    <scope>NUCLEOTIDE SEQUENCE [LARGE SCALE GENOMIC DNA]</scope>
    <source>
        <strain evidence="3">DSM 23664</strain>
    </source>
</reference>
<feature type="transmembrane region" description="Helical" evidence="1">
    <location>
        <begin position="48"/>
        <end position="67"/>
    </location>
</feature>
<keyword evidence="1" id="KW-0812">Transmembrane</keyword>
<organism evidence="2 3">
    <name type="scientific">Alkalibacterium subtropicum</name>
    <dbReference type="NCBI Taxonomy" id="753702"/>
    <lineage>
        <taxon>Bacteria</taxon>
        <taxon>Bacillati</taxon>
        <taxon>Bacillota</taxon>
        <taxon>Bacilli</taxon>
        <taxon>Lactobacillales</taxon>
        <taxon>Carnobacteriaceae</taxon>
        <taxon>Alkalibacterium</taxon>
    </lineage>
</organism>
<dbReference type="STRING" id="753702.SAMN04488102_102188"/>
<dbReference type="EMBL" id="FOLT01000002">
    <property type="protein sequence ID" value="SFC01106.1"/>
    <property type="molecule type" value="Genomic_DNA"/>
</dbReference>
<evidence type="ECO:0008006" key="4">
    <source>
        <dbReference type="Google" id="ProtNLM"/>
    </source>
</evidence>
<dbReference type="AlphaFoldDB" id="A0A1I1FQ33"/>
<evidence type="ECO:0000313" key="3">
    <source>
        <dbReference type="Proteomes" id="UP000199612"/>
    </source>
</evidence>
<keyword evidence="1" id="KW-1133">Transmembrane helix</keyword>
<keyword evidence="1" id="KW-0472">Membrane</keyword>
<keyword evidence="3" id="KW-1185">Reference proteome</keyword>
<protein>
    <recommendedName>
        <fullName evidence="4">Immunity protein 17</fullName>
    </recommendedName>
</protein>
<evidence type="ECO:0000313" key="2">
    <source>
        <dbReference type="EMBL" id="SFC01106.1"/>
    </source>
</evidence>
<gene>
    <name evidence="2" type="ORF">SAMN04488102_102188</name>
</gene>
<dbReference type="Proteomes" id="UP000199612">
    <property type="component" value="Unassembled WGS sequence"/>
</dbReference>
<proteinExistence type="predicted"/>
<feature type="transmembrane region" description="Helical" evidence="1">
    <location>
        <begin position="6"/>
        <end position="23"/>
    </location>
</feature>
<sequence>MNWEPLLGILLIVYAAFVLFIAVKKPKNIWRMGKIEGFRKILGDRGTVIFFYIWGMLAAGVGIWLLTL</sequence>
<dbReference type="RefSeq" id="WP_091528519.1">
    <property type="nucleotide sequence ID" value="NZ_FOLT01000002.1"/>
</dbReference>
<accession>A0A1I1FQ33</accession>
<name>A0A1I1FQ33_9LACT</name>
<dbReference type="OrthoDB" id="1957456at2"/>
<evidence type="ECO:0000256" key="1">
    <source>
        <dbReference type="SAM" id="Phobius"/>
    </source>
</evidence>